<proteinExistence type="inferred from homology"/>
<dbReference type="NCBIfam" id="NF011430">
    <property type="entry name" value="PRK14861.1"/>
    <property type="match status" value="1"/>
</dbReference>
<accession>A0A381X695</accession>
<dbReference type="Gene3D" id="1.20.5.3310">
    <property type="match status" value="1"/>
</dbReference>
<evidence type="ECO:0000256" key="5">
    <source>
        <dbReference type="ARBA" id="ARBA00022927"/>
    </source>
</evidence>
<dbReference type="EMBL" id="UINC01014069">
    <property type="protein sequence ID" value="SVA60269.1"/>
    <property type="molecule type" value="Genomic_DNA"/>
</dbReference>
<evidence type="ECO:0000313" key="10">
    <source>
        <dbReference type="EMBL" id="SVA60269.1"/>
    </source>
</evidence>
<dbReference type="GO" id="GO:0043953">
    <property type="term" value="P:protein transport by the Tat complex"/>
    <property type="evidence" value="ECO:0007669"/>
    <property type="project" value="InterPro"/>
</dbReference>
<evidence type="ECO:0000256" key="6">
    <source>
        <dbReference type="ARBA" id="ARBA00022989"/>
    </source>
</evidence>
<dbReference type="PANTHER" id="PTHR42982:SF1">
    <property type="entry name" value="SEC-INDEPENDENT PROTEIN TRANSLOCASE PROTEIN TATA"/>
    <property type="match status" value="1"/>
</dbReference>
<feature type="transmembrane region" description="Helical" evidence="9">
    <location>
        <begin position="6"/>
        <end position="21"/>
    </location>
</feature>
<keyword evidence="7" id="KW-0811">Translocation</keyword>
<dbReference type="NCBIfam" id="TIGR01411">
    <property type="entry name" value="tatAE"/>
    <property type="match status" value="1"/>
</dbReference>
<evidence type="ECO:0000256" key="4">
    <source>
        <dbReference type="ARBA" id="ARBA00022692"/>
    </source>
</evidence>
<evidence type="ECO:0000256" key="3">
    <source>
        <dbReference type="ARBA" id="ARBA00022475"/>
    </source>
</evidence>
<evidence type="ECO:0000256" key="7">
    <source>
        <dbReference type="ARBA" id="ARBA00023010"/>
    </source>
</evidence>
<dbReference type="AlphaFoldDB" id="A0A381X695"/>
<protein>
    <recommendedName>
        <fullName evidence="11">Sec-independent protein translocase protein TatA</fullName>
    </recommendedName>
</protein>
<evidence type="ECO:0008006" key="11">
    <source>
        <dbReference type="Google" id="ProtNLM"/>
    </source>
</evidence>
<dbReference type="GO" id="GO:0005886">
    <property type="term" value="C:plasma membrane"/>
    <property type="evidence" value="ECO:0007669"/>
    <property type="project" value="UniProtKB-SubCell"/>
</dbReference>
<name>A0A381X695_9ZZZZ</name>
<gene>
    <name evidence="10" type="ORF">METZ01_LOCUS113123</name>
</gene>
<reference evidence="10" key="1">
    <citation type="submission" date="2018-05" db="EMBL/GenBank/DDBJ databases">
        <authorList>
            <person name="Lanie J.A."/>
            <person name="Ng W.-L."/>
            <person name="Kazmierczak K.M."/>
            <person name="Andrzejewski T.M."/>
            <person name="Davidsen T.M."/>
            <person name="Wayne K.J."/>
            <person name="Tettelin H."/>
            <person name="Glass J.I."/>
            <person name="Rusch D."/>
            <person name="Podicherti R."/>
            <person name="Tsui H.-C.T."/>
            <person name="Winkler M.E."/>
        </authorList>
    </citation>
    <scope>NUCLEOTIDE SEQUENCE</scope>
</reference>
<keyword evidence="2" id="KW-0813">Transport</keyword>
<keyword evidence="5" id="KW-0653">Protein transport</keyword>
<dbReference type="InterPro" id="IPR006312">
    <property type="entry name" value="TatA/E"/>
</dbReference>
<keyword evidence="6 9" id="KW-1133">Transmembrane helix</keyword>
<evidence type="ECO:0000256" key="8">
    <source>
        <dbReference type="ARBA" id="ARBA00023136"/>
    </source>
</evidence>
<evidence type="ECO:0000256" key="9">
    <source>
        <dbReference type="SAM" id="Phobius"/>
    </source>
</evidence>
<keyword evidence="8 9" id="KW-0472">Membrane</keyword>
<organism evidence="10">
    <name type="scientific">marine metagenome</name>
    <dbReference type="NCBI Taxonomy" id="408172"/>
    <lineage>
        <taxon>unclassified sequences</taxon>
        <taxon>metagenomes</taxon>
        <taxon>ecological metagenomes</taxon>
    </lineage>
</organism>
<comment type="subcellular location">
    <subcellularLocation>
        <location evidence="1">Cell membrane</location>
        <topology evidence="1">Single-pass membrane protein</topology>
    </subcellularLocation>
</comment>
<dbReference type="PANTHER" id="PTHR42982">
    <property type="entry name" value="SEC-INDEPENDENT PROTEIN TRANSLOCASE PROTEIN TATA"/>
    <property type="match status" value="1"/>
</dbReference>
<dbReference type="Pfam" id="PF02416">
    <property type="entry name" value="TatA_B_E"/>
    <property type="match status" value="1"/>
</dbReference>
<evidence type="ECO:0000256" key="2">
    <source>
        <dbReference type="ARBA" id="ARBA00022448"/>
    </source>
</evidence>
<keyword evidence="3" id="KW-1003">Cell membrane</keyword>
<dbReference type="HAMAP" id="MF_00236">
    <property type="entry name" value="TatA_E"/>
    <property type="match status" value="1"/>
</dbReference>
<dbReference type="InterPro" id="IPR003369">
    <property type="entry name" value="TatA/B/E"/>
</dbReference>
<keyword evidence="4 9" id="KW-0812">Transmembrane</keyword>
<sequence>MSLGPWEIVIIILVVILIFGGKKIPELARGLGQGIREFKKTTKEIKDEVESVKED</sequence>
<evidence type="ECO:0000256" key="1">
    <source>
        <dbReference type="ARBA" id="ARBA00004162"/>
    </source>
</evidence>